<evidence type="ECO:0000256" key="1">
    <source>
        <dbReference type="SAM" id="Phobius"/>
    </source>
</evidence>
<evidence type="ECO:0000313" key="3">
    <source>
        <dbReference type="EMBL" id="CAK9857398.1"/>
    </source>
</evidence>
<sequence length="88" mass="10075">MRTKISSFSSLVFWCLSCMFCLAACIVLSISEILFVVYYYYYSCSTGDSDFSCSRCRNRLHTSICDACLLHRLNFVYHLTHASASPED</sequence>
<dbReference type="Proteomes" id="UP001497522">
    <property type="component" value="Chromosome 1"/>
</dbReference>
<keyword evidence="1" id="KW-1133">Transmembrane helix</keyword>
<feature type="signal peptide" evidence="2">
    <location>
        <begin position="1"/>
        <end position="23"/>
    </location>
</feature>
<name>A0ABP1A303_9BRYO</name>
<keyword evidence="1" id="KW-0472">Membrane</keyword>
<proteinExistence type="predicted"/>
<evidence type="ECO:0000313" key="4">
    <source>
        <dbReference type="Proteomes" id="UP001497522"/>
    </source>
</evidence>
<keyword evidence="4" id="KW-1185">Reference proteome</keyword>
<dbReference type="EMBL" id="OZ023702">
    <property type="protein sequence ID" value="CAK9857398.1"/>
    <property type="molecule type" value="Genomic_DNA"/>
</dbReference>
<evidence type="ECO:0000256" key="2">
    <source>
        <dbReference type="SAM" id="SignalP"/>
    </source>
</evidence>
<feature type="chain" id="PRO_5045509043" evidence="2">
    <location>
        <begin position="24"/>
        <end position="88"/>
    </location>
</feature>
<protein>
    <submittedName>
        <fullName evidence="3">Uncharacterized protein</fullName>
    </submittedName>
</protein>
<keyword evidence="2" id="KW-0732">Signal</keyword>
<organism evidence="3 4">
    <name type="scientific">Sphagnum jensenii</name>
    <dbReference type="NCBI Taxonomy" id="128206"/>
    <lineage>
        <taxon>Eukaryota</taxon>
        <taxon>Viridiplantae</taxon>
        <taxon>Streptophyta</taxon>
        <taxon>Embryophyta</taxon>
        <taxon>Bryophyta</taxon>
        <taxon>Sphagnophytina</taxon>
        <taxon>Sphagnopsida</taxon>
        <taxon>Sphagnales</taxon>
        <taxon>Sphagnaceae</taxon>
        <taxon>Sphagnum</taxon>
    </lineage>
</organism>
<feature type="transmembrane region" description="Helical" evidence="1">
    <location>
        <begin position="12"/>
        <end position="41"/>
    </location>
</feature>
<accession>A0ABP1A303</accession>
<gene>
    <name evidence="3" type="ORF">CSSPJE1EN2_LOCUS393</name>
</gene>
<keyword evidence="1" id="KW-0812">Transmembrane</keyword>
<reference evidence="3 4" key="1">
    <citation type="submission" date="2024-03" db="EMBL/GenBank/DDBJ databases">
        <authorList>
            <consortium name="ELIXIR-Norway"/>
            <consortium name="Elixir Norway"/>
        </authorList>
    </citation>
    <scope>NUCLEOTIDE SEQUENCE [LARGE SCALE GENOMIC DNA]</scope>
</reference>